<evidence type="ECO:0000256" key="1">
    <source>
        <dbReference type="SAM" id="MobiDB-lite"/>
    </source>
</evidence>
<gene>
    <name evidence="2" type="ORF">BIW11_09074</name>
</gene>
<dbReference type="EMBL" id="MNPL01007982">
    <property type="protein sequence ID" value="OQR74435.1"/>
    <property type="molecule type" value="Genomic_DNA"/>
</dbReference>
<sequence length="104" mass="12141">MVQALPVWNKKSQQSNMHHVPENNSEQDDTAEHILFNYHSYQEERTEMNRRIGQTATTENLISIILASEERWQAVENFFKAVIKKKPLKDADLGTKLRLDSVMK</sequence>
<feature type="region of interest" description="Disordered" evidence="1">
    <location>
        <begin position="1"/>
        <end position="28"/>
    </location>
</feature>
<comment type="caution">
    <text evidence="2">The sequence shown here is derived from an EMBL/GenBank/DDBJ whole genome shotgun (WGS) entry which is preliminary data.</text>
</comment>
<dbReference type="Proteomes" id="UP000192247">
    <property type="component" value="Unassembled WGS sequence"/>
</dbReference>
<proteinExistence type="predicted"/>
<dbReference type="InParanoid" id="A0A1V9XLM8"/>
<dbReference type="STRING" id="418985.A0A1V9XLM8"/>
<keyword evidence="3" id="KW-1185">Reference proteome</keyword>
<dbReference type="OrthoDB" id="6627400at2759"/>
<accession>A0A1V9XLM8</accession>
<protein>
    <submittedName>
        <fullName evidence="2">Uncharacterized protein</fullName>
    </submittedName>
</protein>
<organism evidence="2 3">
    <name type="scientific">Tropilaelaps mercedesae</name>
    <dbReference type="NCBI Taxonomy" id="418985"/>
    <lineage>
        <taxon>Eukaryota</taxon>
        <taxon>Metazoa</taxon>
        <taxon>Ecdysozoa</taxon>
        <taxon>Arthropoda</taxon>
        <taxon>Chelicerata</taxon>
        <taxon>Arachnida</taxon>
        <taxon>Acari</taxon>
        <taxon>Parasitiformes</taxon>
        <taxon>Mesostigmata</taxon>
        <taxon>Gamasina</taxon>
        <taxon>Dermanyssoidea</taxon>
        <taxon>Laelapidae</taxon>
        <taxon>Tropilaelaps</taxon>
    </lineage>
</organism>
<dbReference type="AlphaFoldDB" id="A0A1V9XLM8"/>
<evidence type="ECO:0000313" key="2">
    <source>
        <dbReference type="EMBL" id="OQR74435.1"/>
    </source>
</evidence>
<name>A0A1V9XLM8_9ACAR</name>
<evidence type="ECO:0000313" key="3">
    <source>
        <dbReference type="Proteomes" id="UP000192247"/>
    </source>
</evidence>
<reference evidence="2 3" key="1">
    <citation type="journal article" date="2017" name="Gigascience">
        <title>Draft genome of the honey bee ectoparasitic mite, Tropilaelaps mercedesae, is shaped by the parasitic life history.</title>
        <authorList>
            <person name="Dong X."/>
            <person name="Armstrong S.D."/>
            <person name="Xia D."/>
            <person name="Makepeace B.L."/>
            <person name="Darby A.C."/>
            <person name="Kadowaki T."/>
        </authorList>
    </citation>
    <scope>NUCLEOTIDE SEQUENCE [LARGE SCALE GENOMIC DNA]</scope>
    <source>
        <strain evidence="2">Wuxi-XJTLU</strain>
    </source>
</reference>